<organism evidence="1 2">
    <name type="scientific">Mesorhizobium kowhaii</name>
    <dbReference type="NCBI Taxonomy" id="1300272"/>
    <lineage>
        <taxon>Bacteria</taxon>
        <taxon>Pseudomonadati</taxon>
        <taxon>Pseudomonadota</taxon>
        <taxon>Alphaproteobacteria</taxon>
        <taxon>Hyphomicrobiales</taxon>
        <taxon>Phyllobacteriaceae</taxon>
        <taxon>Mesorhizobium</taxon>
    </lineage>
</organism>
<name>A0A2W7BYZ3_9HYPH</name>
<dbReference type="Proteomes" id="UP000248616">
    <property type="component" value="Unassembled WGS sequence"/>
</dbReference>
<protein>
    <submittedName>
        <fullName evidence="1">Uncharacterized protein</fullName>
    </submittedName>
</protein>
<evidence type="ECO:0000313" key="1">
    <source>
        <dbReference type="EMBL" id="PZV34718.1"/>
    </source>
</evidence>
<sequence length="76" mass="8551">MSQKSFQIAVRAKIACGSVRHHRQRHPRSITAIAAIESRMFRIVAAMAESCAVFTAPRDRTCVAAVDLRQKMRRTP</sequence>
<gene>
    <name evidence="1" type="ORF">B5V02_31945</name>
</gene>
<accession>A0A2W7BYZ3</accession>
<reference evidence="2" key="1">
    <citation type="submission" date="2017-03" db="EMBL/GenBank/DDBJ databases">
        <authorList>
            <person name="Safronova V.I."/>
            <person name="Sazanova A.L."/>
            <person name="Chirak E.R."/>
        </authorList>
    </citation>
    <scope>NUCLEOTIDE SEQUENCE [LARGE SCALE GENOMIC DNA]</scope>
    <source>
        <strain evidence="2">Ach-343</strain>
    </source>
</reference>
<dbReference type="EMBL" id="MZXV01000070">
    <property type="protein sequence ID" value="PZV34718.1"/>
    <property type="molecule type" value="Genomic_DNA"/>
</dbReference>
<keyword evidence="2" id="KW-1185">Reference proteome</keyword>
<evidence type="ECO:0000313" key="2">
    <source>
        <dbReference type="Proteomes" id="UP000248616"/>
    </source>
</evidence>
<proteinExistence type="predicted"/>
<comment type="caution">
    <text evidence="1">The sequence shown here is derived from an EMBL/GenBank/DDBJ whole genome shotgun (WGS) entry which is preliminary data.</text>
</comment>
<dbReference type="AlphaFoldDB" id="A0A2W7BYZ3"/>